<protein>
    <recommendedName>
        <fullName evidence="4 6">Small ribosomal subunit protein uS8</fullName>
    </recommendedName>
</protein>
<dbReference type="GO" id="GO:0006412">
    <property type="term" value="P:translation"/>
    <property type="evidence" value="ECO:0007669"/>
    <property type="project" value="UniProtKB-UniRule"/>
</dbReference>
<reference evidence="8 9" key="1">
    <citation type="journal article" date="2017" name="Front. Microbiol.">
        <title>Genome Sequence of Desulfurella amilsii Strain TR1 and Comparative Genomics of Desulfurellaceae Family.</title>
        <authorList>
            <person name="Florentino A.P."/>
            <person name="Stams A.J."/>
            <person name="Sanchez-Andrea I."/>
        </authorList>
    </citation>
    <scope>NUCLEOTIDE SEQUENCE [LARGE SCALE GENOMIC DNA]</scope>
    <source>
        <strain evidence="8 9">TR1</strain>
    </source>
</reference>
<dbReference type="STRING" id="1562698.DESAMIL20_1562"/>
<dbReference type="Gene3D" id="3.30.1490.10">
    <property type="match status" value="1"/>
</dbReference>
<evidence type="ECO:0000256" key="5">
    <source>
        <dbReference type="ARBA" id="ARBA00046740"/>
    </source>
</evidence>
<dbReference type="Gene3D" id="3.30.1370.30">
    <property type="match status" value="1"/>
</dbReference>
<evidence type="ECO:0000256" key="7">
    <source>
        <dbReference type="RuleBase" id="RU003660"/>
    </source>
</evidence>
<accession>A0A1X4XWU5</accession>
<dbReference type="OrthoDB" id="9802617at2"/>
<evidence type="ECO:0000256" key="4">
    <source>
        <dbReference type="ARBA" id="ARBA00035258"/>
    </source>
</evidence>
<evidence type="ECO:0000256" key="2">
    <source>
        <dbReference type="ARBA" id="ARBA00022980"/>
    </source>
</evidence>
<keyword evidence="2 6" id="KW-0689">Ribosomal protein</keyword>
<gene>
    <name evidence="6" type="primary">rpsH</name>
    <name evidence="8" type="ORF">DESAMIL20_1562</name>
</gene>
<dbReference type="PANTHER" id="PTHR11758">
    <property type="entry name" value="40S RIBOSOMAL PROTEIN S15A"/>
    <property type="match status" value="1"/>
</dbReference>
<comment type="subunit">
    <text evidence="5 6">Part of the 30S ribosomal subunit. Contacts proteins S5 and S12.</text>
</comment>
<organism evidence="8 9">
    <name type="scientific">Desulfurella amilsii</name>
    <dbReference type="NCBI Taxonomy" id="1562698"/>
    <lineage>
        <taxon>Bacteria</taxon>
        <taxon>Pseudomonadati</taxon>
        <taxon>Campylobacterota</taxon>
        <taxon>Desulfurellia</taxon>
        <taxon>Desulfurellales</taxon>
        <taxon>Desulfurellaceae</taxon>
        <taxon>Desulfurella</taxon>
    </lineage>
</organism>
<dbReference type="SUPFAM" id="SSF56047">
    <property type="entry name" value="Ribosomal protein S8"/>
    <property type="match status" value="1"/>
</dbReference>
<dbReference type="Proteomes" id="UP000194141">
    <property type="component" value="Unassembled WGS sequence"/>
</dbReference>
<dbReference type="InterPro" id="IPR035987">
    <property type="entry name" value="Ribosomal_uS8_sf"/>
</dbReference>
<dbReference type="GO" id="GO:1990904">
    <property type="term" value="C:ribonucleoprotein complex"/>
    <property type="evidence" value="ECO:0007669"/>
    <property type="project" value="UniProtKB-KW"/>
</dbReference>
<comment type="similarity">
    <text evidence="1 6 7">Belongs to the universal ribosomal protein uS8 family.</text>
</comment>
<dbReference type="PROSITE" id="PS00053">
    <property type="entry name" value="RIBOSOMAL_S8"/>
    <property type="match status" value="1"/>
</dbReference>
<name>A0A1X4XWU5_9BACT</name>
<evidence type="ECO:0000256" key="3">
    <source>
        <dbReference type="ARBA" id="ARBA00023274"/>
    </source>
</evidence>
<keyword evidence="6" id="KW-0699">rRNA-binding</keyword>
<evidence type="ECO:0000256" key="6">
    <source>
        <dbReference type="HAMAP-Rule" id="MF_01302"/>
    </source>
</evidence>
<dbReference type="FunFam" id="3.30.1490.10:FF:000001">
    <property type="entry name" value="30S ribosomal protein S8"/>
    <property type="match status" value="1"/>
</dbReference>
<comment type="caution">
    <text evidence="8">The sequence shown here is derived from an EMBL/GenBank/DDBJ whole genome shotgun (WGS) entry which is preliminary data.</text>
</comment>
<evidence type="ECO:0000256" key="1">
    <source>
        <dbReference type="ARBA" id="ARBA00006471"/>
    </source>
</evidence>
<dbReference type="HAMAP" id="MF_01302_B">
    <property type="entry name" value="Ribosomal_uS8_B"/>
    <property type="match status" value="1"/>
</dbReference>
<proteinExistence type="inferred from homology"/>
<dbReference type="InterPro" id="IPR000630">
    <property type="entry name" value="Ribosomal_uS8"/>
</dbReference>
<dbReference type="GO" id="GO:0019843">
    <property type="term" value="F:rRNA binding"/>
    <property type="evidence" value="ECO:0007669"/>
    <property type="project" value="UniProtKB-UniRule"/>
</dbReference>
<comment type="function">
    <text evidence="6">One of the primary rRNA binding proteins, it binds directly to 16S rRNA central domain where it helps coordinate assembly of the platform of the 30S subunit.</text>
</comment>
<dbReference type="NCBIfam" id="NF001109">
    <property type="entry name" value="PRK00136.1"/>
    <property type="match status" value="1"/>
</dbReference>
<dbReference type="InterPro" id="IPR047863">
    <property type="entry name" value="Ribosomal_uS8_CS"/>
</dbReference>
<dbReference type="GO" id="GO:0003735">
    <property type="term" value="F:structural constituent of ribosome"/>
    <property type="evidence" value="ECO:0007669"/>
    <property type="project" value="InterPro"/>
</dbReference>
<dbReference type="RefSeq" id="WP_086034259.1">
    <property type="nucleotide sequence ID" value="NZ_MDSU01000018.1"/>
</dbReference>
<dbReference type="AlphaFoldDB" id="A0A1X4XWU5"/>
<evidence type="ECO:0000313" key="9">
    <source>
        <dbReference type="Proteomes" id="UP000194141"/>
    </source>
</evidence>
<dbReference type="Pfam" id="PF00410">
    <property type="entry name" value="Ribosomal_S8"/>
    <property type="match status" value="1"/>
</dbReference>
<keyword evidence="6" id="KW-0694">RNA-binding</keyword>
<sequence>MNRISDSLSAIKNALSTKKTEVVIYGNSMVKNVCEILKKEGYIKNYEIINPLKTQIKVELQYLDEKRKKPVLSTMKFISKPSRRIYVKSQDIKPVMSGLGMGIISTNQGVMTTYQAKKRKLGGELICELF</sequence>
<evidence type="ECO:0000313" key="8">
    <source>
        <dbReference type="EMBL" id="OSS42009.1"/>
    </source>
</evidence>
<keyword evidence="9" id="KW-1185">Reference proteome</keyword>
<dbReference type="GO" id="GO:0005737">
    <property type="term" value="C:cytoplasm"/>
    <property type="evidence" value="ECO:0007669"/>
    <property type="project" value="UniProtKB-ARBA"/>
</dbReference>
<dbReference type="EMBL" id="MDSU01000018">
    <property type="protein sequence ID" value="OSS42009.1"/>
    <property type="molecule type" value="Genomic_DNA"/>
</dbReference>
<keyword evidence="3 6" id="KW-0687">Ribonucleoprotein</keyword>
<dbReference type="GO" id="GO:0005840">
    <property type="term" value="C:ribosome"/>
    <property type="evidence" value="ECO:0007669"/>
    <property type="project" value="UniProtKB-KW"/>
</dbReference>